<dbReference type="EMBL" id="JAMPJU010000001">
    <property type="protein sequence ID" value="MCV9880915.1"/>
    <property type="molecule type" value="Genomic_DNA"/>
</dbReference>
<evidence type="ECO:0000313" key="3">
    <source>
        <dbReference type="Proteomes" id="UP001165568"/>
    </source>
</evidence>
<evidence type="ECO:0000313" key="2">
    <source>
        <dbReference type="EMBL" id="MCV9880915.1"/>
    </source>
</evidence>
<dbReference type="NCBIfam" id="NF041532">
    <property type="entry name" value="HprT"/>
    <property type="match status" value="1"/>
</dbReference>
<evidence type="ECO:0000313" key="1">
    <source>
        <dbReference type="EMBL" id="MCV9877520.1"/>
    </source>
</evidence>
<name>A0AA42C2K8_9GAMM</name>
<protein>
    <submittedName>
        <fullName evidence="1">Type III secretion protein HrpT</fullName>
    </submittedName>
</protein>
<proteinExistence type="predicted"/>
<dbReference type="InterPro" id="IPR048207">
    <property type="entry name" value="HprT-like"/>
</dbReference>
<dbReference type="Proteomes" id="UP001165569">
    <property type="component" value="Unassembled WGS sequence"/>
</dbReference>
<sequence length="51" mass="5636">MLLSACSSSRTVANCTSVTCRPQPDGRQLVIWWQPDLRNGPADFSRVSVND</sequence>
<gene>
    <name evidence="1" type="ORF">NC803_01450</name>
    <name evidence="2" type="ORF">NC856_01300</name>
</gene>
<dbReference type="EMBL" id="JAMPJT010000001">
    <property type="protein sequence ID" value="MCV9877520.1"/>
    <property type="molecule type" value="Genomic_DNA"/>
</dbReference>
<accession>A0AA42C2K8</accession>
<organism evidence="1 4">
    <name type="scientific">Brenneria izbisi</name>
    <dbReference type="NCBI Taxonomy" id="2939450"/>
    <lineage>
        <taxon>Bacteria</taxon>
        <taxon>Pseudomonadati</taxon>
        <taxon>Pseudomonadota</taxon>
        <taxon>Gammaproteobacteria</taxon>
        <taxon>Enterobacterales</taxon>
        <taxon>Pectobacteriaceae</taxon>
        <taxon>Brenneria</taxon>
    </lineage>
</organism>
<keyword evidence="3" id="KW-1185">Reference proteome</keyword>
<evidence type="ECO:0000313" key="4">
    <source>
        <dbReference type="Proteomes" id="UP001165569"/>
    </source>
</evidence>
<dbReference type="AlphaFoldDB" id="A0AA42C2K8"/>
<reference evidence="1" key="1">
    <citation type="submission" date="2022-04" db="EMBL/GenBank/DDBJ databases">
        <title>Brenneria sp. isolated from walnut trees in Serbia.</title>
        <authorList>
            <person name="Gasic K."/>
            <person name="Zlatkovic N."/>
            <person name="Kuzmanovic N."/>
        </authorList>
    </citation>
    <scope>NUCLEOTIDE SEQUENCE</scope>
    <source>
        <strain evidence="2">KBI 423</strain>
        <strain evidence="1">KBI 447</strain>
    </source>
</reference>
<comment type="caution">
    <text evidence="1">The sequence shown here is derived from an EMBL/GenBank/DDBJ whole genome shotgun (WGS) entry which is preliminary data.</text>
</comment>
<dbReference type="Proteomes" id="UP001165568">
    <property type="component" value="Unassembled WGS sequence"/>
</dbReference>